<sequence length="112" mass="12209">MSATHDIEAVIASPATSTWLRQSLELALQRDCVDAANDAEQLSDLLTRRCSEQMGDNTPRCALPPLGLVHLDLLKNALETASARETNPDAEIFQVLDYVRAARSTVLKAKSC</sequence>
<organism evidence="1 2">
    <name type="scientific">Pseudomonas mosselii</name>
    <dbReference type="NCBI Taxonomy" id="78327"/>
    <lineage>
        <taxon>Bacteria</taxon>
        <taxon>Pseudomonadati</taxon>
        <taxon>Pseudomonadota</taxon>
        <taxon>Gammaproteobacteria</taxon>
        <taxon>Pseudomonadales</taxon>
        <taxon>Pseudomonadaceae</taxon>
        <taxon>Pseudomonas</taxon>
    </lineage>
</organism>
<evidence type="ECO:0000313" key="1">
    <source>
        <dbReference type="EMBL" id="MBA6068097.1"/>
    </source>
</evidence>
<accession>A0A7W2JZQ5</accession>
<gene>
    <name evidence="1" type="ORF">H4C75_25510</name>
</gene>
<reference evidence="1 2" key="1">
    <citation type="submission" date="2020-07" db="EMBL/GenBank/DDBJ databases">
        <title>Diversity of carbapenemase encoding genes among Pseudomonas putida group clinical isolates in a tertiary Brazilian hospital.</title>
        <authorList>
            <person name="Alberto-Lei F."/>
            <person name="Nodari C.S."/>
            <person name="Streling A.P."/>
            <person name="Paulino J.T."/>
            <person name="Bessa-Neto F.O."/>
            <person name="Cayo R."/>
            <person name="Gales A.C."/>
        </authorList>
    </citation>
    <scope>NUCLEOTIDE SEQUENCE [LARGE SCALE GENOMIC DNA]</scope>
    <source>
        <strain evidence="1 2">14802</strain>
    </source>
</reference>
<name>A0A7W2JZQ5_9PSED</name>
<dbReference type="EMBL" id="JACGDE010000025">
    <property type="protein sequence ID" value="MBA6068097.1"/>
    <property type="molecule type" value="Genomic_DNA"/>
</dbReference>
<evidence type="ECO:0000313" key="2">
    <source>
        <dbReference type="Proteomes" id="UP000541770"/>
    </source>
</evidence>
<dbReference type="RefSeq" id="WP_182324945.1">
    <property type="nucleotide sequence ID" value="NZ_JACGDE010000025.1"/>
</dbReference>
<proteinExistence type="predicted"/>
<protein>
    <submittedName>
        <fullName evidence="1">Uncharacterized protein</fullName>
    </submittedName>
</protein>
<dbReference type="AlphaFoldDB" id="A0A7W2JZQ5"/>
<comment type="caution">
    <text evidence="1">The sequence shown here is derived from an EMBL/GenBank/DDBJ whole genome shotgun (WGS) entry which is preliminary data.</text>
</comment>
<dbReference type="Proteomes" id="UP000541770">
    <property type="component" value="Unassembled WGS sequence"/>
</dbReference>